<gene>
    <name evidence="4" type="ORF">HNR75_000511</name>
</gene>
<evidence type="ECO:0000313" key="5">
    <source>
        <dbReference type="Proteomes" id="UP000585721"/>
    </source>
</evidence>
<reference evidence="4 5" key="1">
    <citation type="submission" date="2020-08" db="EMBL/GenBank/DDBJ databases">
        <title>Genomic Encyclopedia of Type Strains, Phase IV (KMG-IV): sequencing the most valuable type-strain genomes for metagenomic binning, comparative biology and taxonomic classification.</title>
        <authorList>
            <person name="Goeker M."/>
        </authorList>
    </citation>
    <scope>NUCLEOTIDE SEQUENCE [LARGE SCALE GENOMIC DNA]</scope>
    <source>
        <strain evidence="4 5">DSM 22975</strain>
    </source>
</reference>
<dbReference type="EMBL" id="JACHGR010000002">
    <property type="protein sequence ID" value="MBB6054639.1"/>
    <property type="molecule type" value="Genomic_DNA"/>
</dbReference>
<dbReference type="CDD" id="cd07121">
    <property type="entry name" value="ALDH_EutE"/>
    <property type="match status" value="1"/>
</dbReference>
<keyword evidence="2" id="KW-0520">NAD</keyword>
<feature type="domain" description="Aldehyde dehydrogenase" evidence="3">
    <location>
        <begin position="27"/>
        <end position="421"/>
    </location>
</feature>
<keyword evidence="1 4" id="KW-0560">Oxidoreductase</keyword>
<dbReference type="EC" id="1.2.1.87" evidence="4"/>
<dbReference type="Gene3D" id="3.40.309.10">
    <property type="entry name" value="Aldehyde Dehydrogenase, Chain A, domain 2"/>
    <property type="match status" value="1"/>
</dbReference>
<dbReference type="PIRSF" id="PIRSF036410">
    <property type="entry name" value="EutE_PduP"/>
    <property type="match status" value="1"/>
</dbReference>
<evidence type="ECO:0000256" key="2">
    <source>
        <dbReference type="ARBA" id="ARBA00023027"/>
    </source>
</evidence>
<evidence type="ECO:0000313" key="4">
    <source>
        <dbReference type="EMBL" id="MBB6054639.1"/>
    </source>
</evidence>
<organism evidence="4 5">
    <name type="scientific">Tolumonas osonensis</name>
    <dbReference type="NCBI Taxonomy" id="675874"/>
    <lineage>
        <taxon>Bacteria</taxon>
        <taxon>Pseudomonadati</taxon>
        <taxon>Pseudomonadota</taxon>
        <taxon>Gammaproteobacteria</taxon>
        <taxon>Aeromonadales</taxon>
        <taxon>Aeromonadaceae</taxon>
        <taxon>Tolumonas</taxon>
    </lineage>
</organism>
<dbReference type="InterPro" id="IPR015590">
    <property type="entry name" value="Aldehyde_DH_dom"/>
</dbReference>
<dbReference type="PANTHER" id="PTHR11699">
    <property type="entry name" value="ALDEHYDE DEHYDROGENASE-RELATED"/>
    <property type="match status" value="1"/>
</dbReference>
<dbReference type="Pfam" id="PF00171">
    <property type="entry name" value="Aldedh"/>
    <property type="match status" value="1"/>
</dbReference>
<proteinExistence type="predicted"/>
<keyword evidence="5" id="KW-1185">Reference proteome</keyword>
<dbReference type="GO" id="GO:0008774">
    <property type="term" value="F:acetaldehyde dehydrogenase (acetylating) activity"/>
    <property type="evidence" value="ECO:0007669"/>
    <property type="project" value="InterPro"/>
</dbReference>
<name>A0A841G9M4_9GAMM</name>
<accession>A0A841G9M4</accession>
<evidence type="ECO:0000259" key="3">
    <source>
        <dbReference type="Pfam" id="PF00171"/>
    </source>
</evidence>
<sequence>MNNTELESLIRTILTEQLTPAATETSACTSTPVALFNDVDSAICAAHAAFLRYQDAPLKTRSAIIAAIRAEIAPCIPELAERAATETGMGNTADKILKNKAALENTPGIEDLKTTALTGDEGMVLFEYSPFGVIGSVAPSTNPTETIINNSISMLAAGNAIYFSPHPGAKNVSLWLISKIEEIAFKTCGIRNLVVTVKEPTFEATQQMMAHNKIAVLAITGGPGIVNMGLKSGKKVIGAGAGNPPCLVDETAEIVKAAEDIVAGASFDYNLPCIAEKSVIAVDCIADQLIQQMREFGAYQITDPQQIAQLREVCIQKGAANKALVGKSPATILEAAGLPCPAKAPRLIIVEVPADDPFVVVEQLMPVLPIVRVDNFEQGLQLALKVEDALHHTAMMHSQNVSRLNKAAHLMQTSIFVKNGPSYAGIGVGAEGFTTFTIATPTGEGTTSARTFGRLRRCVLTNGFSIR</sequence>
<comment type="caution">
    <text evidence="4">The sequence shown here is derived from an EMBL/GenBank/DDBJ whole genome shotgun (WGS) entry which is preliminary data.</text>
</comment>
<evidence type="ECO:0000256" key="1">
    <source>
        <dbReference type="ARBA" id="ARBA00023002"/>
    </source>
</evidence>
<dbReference type="SUPFAM" id="SSF53720">
    <property type="entry name" value="ALDH-like"/>
    <property type="match status" value="1"/>
</dbReference>
<dbReference type="InterPro" id="IPR016161">
    <property type="entry name" value="Ald_DH/histidinol_DH"/>
</dbReference>
<dbReference type="NCBIfam" id="NF011927">
    <property type="entry name" value="PRK15398.1"/>
    <property type="match status" value="1"/>
</dbReference>
<dbReference type="RefSeq" id="WP_188025458.1">
    <property type="nucleotide sequence ID" value="NZ_JACHGR010000002.1"/>
</dbReference>
<dbReference type="AlphaFoldDB" id="A0A841G9M4"/>
<dbReference type="Proteomes" id="UP000585721">
    <property type="component" value="Unassembled WGS sequence"/>
</dbReference>
<dbReference type="InterPro" id="IPR012408">
    <property type="entry name" value="Acetald_propionald_DH-rel"/>
</dbReference>
<dbReference type="InterPro" id="IPR016163">
    <property type="entry name" value="Ald_DH_C"/>
</dbReference>
<dbReference type="Gene3D" id="3.40.605.10">
    <property type="entry name" value="Aldehyde Dehydrogenase, Chain A, domain 1"/>
    <property type="match status" value="1"/>
</dbReference>
<protein>
    <submittedName>
        <fullName evidence="4">Propionaldehyde dehydrogenase</fullName>
        <ecNumber evidence="4">1.2.1.87</ecNumber>
    </submittedName>
</protein>
<dbReference type="InterPro" id="IPR016162">
    <property type="entry name" value="Ald_DH_N"/>
</dbReference>